<dbReference type="SMART" id="SM00248">
    <property type="entry name" value="ANK"/>
    <property type="match status" value="4"/>
</dbReference>
<dbReference type="InterPro" id="IPR002110">
    <property type="entry name" value="Ankyrin_rpt"/>
</dbReference>
<dbReference type="FunFam" id="1.25.40.20:FF:000514">
    <property type="entry name" value="Uncharacterized protein"/>
    <property type="match status" value="1"/>
</dbReference>
<accession>V7BZF2</accession>
<name>V7BZF2_PHAVU</name>
<dbReference type="OrthoDB" id="1419803at2759"/>
<keyword evidence="4" id="KW-1185">Reference proteome</keyword>
<evidence type="ECO:0000313" key="4">
    <source>
        <dbReference type="Proteomes" id="UP000000226"/>
    </source>
</evidence>
<gene>
    <name evidence="3" type="ORF">PHAVU_005G119800g</name>
</gene>
<dbReference type="Gramene" id="ESW22021">
    <property type="protein sequence ID" value="ESW22021"/>
    <property type="gene ID" value="PHAVU_005G119800g"/>
</dbReference>
<dbReference type="Pfam" id="PF12796">
    <property type="entry name" value="Ank_2"/>
    <property type="match status" value="1"/>
</dbReference>
<feature type="compositionally biased region" description="Low complexity" evidence="2">
    <location>
        <begin position="8"/>
        <end position="18"/>
    </location>
</feature>
<dbReference type="EMBL" id="CM002292">
    <property type="protein sequence ID" value="ESW22021.1"/>
    <property type="molecule type" value="Genomic_DNA"/>
</dbReference>
<dbReference type="OMA" id="MNPNSMI"/>
<dbReference type="SMR" id="V7BZF2"/>
<evidence type="ECO:0000313" key="3">
    <source>
        <dbReference type="EMBL" id="ESW22021.1"/>
    </source>
</evidence>
<organism evidence="3 4">
    <name type="scientific">Phaseolus vulgaris</name>
    <name type="common">Kidney bean</name>
    <name type="synonym">French bean</name>
    <dbReference type="NCBI Taxonomy" id="3885"/>
    <lineage>
        <taxon>Eukaryota</taxon>
        <taxon>Viridiplantae</taxon>
        <taxon>Streptophyta</taxon>
        <taxon>Embryophyta</taxon>
        <taxon>Tracheophyta</taxon>
        <taxon>Spermatophyta</taxon>
        <taxon>Magnoliopsida</taxon>
        <taxon>eudicotyledons</taxon>
        <taxon>Gunneridae</taxon>
        <taxon>Pentapetalae</taxon>
        <taxon>rosids</taxon>
        <taxon>fabids</taxon>
        <taxon>Fabales</taxon>
        <taxon>Fabaceae</taxon>
        <taxon>Papilionoideae</taxon>
        <taxon>50 kb inversion clade</taxon>
        <taxon>NPAAA clade</taxon>
        <taxon>indigoferoid/millettioid clade</taxon>
        <taxon>Phaseoleae</taxon>
        <taxon>Phaseolus</taxon>
    </lineage>
</organism>
<feature type="region of interest" description="Disordered" evidence="2">
    <location>
        <begin position="1"/>
        <end position="20"/>
    </location>
</feature>
<dbReference type="InterPro" id="IPR036770">
    <property type="entry name" value="Ankyrin_rpt-contain_sf"/>
</dbReference>
<reference evidence="4" key="1">
    <citation type="journal article" date="2014" name="Nat. Genet.">
        <title>A reference genome for common bean and genome-wide analysis of dual domestications.</title>
        <authorList>
            <person name="Schmutz J."/>
            <person name="McClean P.E."/>
            <person name="Mamidi S."/>
            <person name="Wu G.A."/>
            <person name="Cannon S.B."/>
            <person name="Grimwood J."/>
            <person name="Jenkins J."/>
            <person name="Shu S."/>
            <person name="Song Q."/>
            <person name="Chavarro C."/>
            <person name="Torres-Torres M."/>
            <person name="Geffroy V."/>
            <person name="Moghaddam S.M."/>
            <person name="Gao D."/>
            <person name="Abernathy B."/>
            <person name="Barry K."/>
            <person name="Blair M."/>
            <person name="Brick M.A."/>
            <person name="Chovatia M."/>
            <person name="Gepts P."/>
            <person name="Goodstein D.M."/>
            <person name="Gonzales M."/>
            <person name="Hellsten U."/>
            <person name="Hyten D.L."/>
            <person name="Jia G."/>
            <person name="Kelly J.D."/>
            <person name="Kudrna D."/>
            <person name="Lee R."/>
            <person name="Richard M.M."/>
            <person name="Miklas P.N."/>
            <person name="Osorno J.M."/>
            <person name="Rodrigues J."/>
            <person name="Thareau V."/>
            <person name="Urrea C.A."/>
            <person name="Wang M."/>
            <person name="Yu Y."/>
            <person name="Zhang M."/>
            <person name="Wing R.A."/>
            <person name="Cregan P.B."/>
            <person name="Rokhsar D.S."/>
            <person name="Jackson S.A."/>
        </authorList>
    </citation>
    <scope>NUCLEOTIDE SEQUENCE [LARGE SCALE GENOMIC DNA]</scope>
    <source>
        <strain evidence="4">cv. G19833</strain>
    </source>
</reference>
<evidence type="ECO:0000256" key="2">
    <source>
        <dbReference type="SAM" id="MobiDB-lite"/>
    </source>
</evidence>
<comment type="subcellular location">
    <subcellularLocation>
        <location evidence="1">Cell membrane</location>
        <topology evidence="1">Peripheral membrane protein</topology>
        <orientation evidence="1">Cytoplasmic side</orientation>
    </subcellularLocation>
</comment>
<dbReference type="GO" id="GO:0005886">
    <property type="term" value="C:plasma membrane"/>
    <property type="evidence" value="ECO:0007669"/>
    <property type="project" value="UniProtKB-SubCell"/>
</dbReference>
<dbReference type="AlphaFoldDB" id="V7BZF2"/>
<dbReference type="SUPFAM" id="SSF48403">
    <property type="entry name" value="Ankyrin repeat"/>
    <property type="match status" value="1"/>
</dbReference>
<dbReference type="eggNOG" id="KOG0504">
    <property type="taxonomic scope" value="Eukaryota"/>
</dbReference>
<protein>
    <submittedName>
        <fullName evidence="3">Uncharacterized protein</fullName>
    </submittedName>
</protein>
<dbReference type="STRING" id="3885.V7BZF2"/>
<dbReference type="PANTHER" id="PTHR24121">
    <property type="entry name" value="NO MECHANORECEPTOR POTENTIAL C, ISOFORM D-RELATED"/>
    <property type="match status" value="1"/>
</dbReference>
<evidence type="ECO:0000256" key="1">
    <source>
        <dbReference type="ARBA" id="ARBA00004413"/>
    </source>
</evidence>
<proteinExistence type="predicted"/>
<dbReference type="Gene3D" id="1.25.40.20">
    <property type="entry name" value="Ankyrin repeat-containing domain"/>
    <property type="match status" value="1"/>
</dbReference>
<sequence>MSTHESSPRSVSSPRLVPQESSTIIEGTEVTSGDQISLFRGCVLEGRWEYVIFAYRNDREYHKIGINESRGTALHVAVNDGKVELVNILVGAILSHEGREVVSADSALRSTNERGDTPLHLAASRGFIGMCKCIIGEDGERKDLLMDRNNKGETPIFRAVLTCQIKAFVYFHNVSKDLDVLLWNYNEDTILHYAIWREFLDLAIIISHCYPQLVTTRNKDGATPLKVLACKPSAFKSGSNLPWWKQILYYGKSLIS</sequence>
<dbReference type="PANTHER" id="PTHR24121:SF15">
    <property type="entry name" value="ANKYRIN REPEAT PROTEIN"/>
    <property type="match status" value="1"/>
</dbReference>
<dbReference type="Proteomes" id="UP000000226">
    <property type="component" value="Chromosome 5"/>
</dbReference>